<evidence type="ECO:0000259" key="4">
    <source>
        <dbReference type="Pfam" id="PF06094"/>
    </source>
</evidence>
<dbReference type="PaxDb" id="610130-Closa_2812"/>
<dbReference type="PANTHER" id="PTHR12935">
    <property type="entry name" value="GAMMA-GLUTAMYLCYCLOTRANSFERASE"/>
    <property type="match status" value="1"/>
</dbReference>
<feature type="binding site" evidence="3">
    <location>
        <begin position="7"/>
        <end position="12"/>
    </location>
    <ligand>
        <name>substrate</name>
    </ligand>
</feature>
<evidence type="ECO:0000313" key="5">
    <source>
        <dbReference type="EMBL" id="ADL05354.1"/>
    </source>
</evidence>
<dbReference type="RefSeq" id="WP_013273438.1">
    <property type="nucleotide sequence ID" value="NC_014376.1"/>
</dbReference>
<dbReference type="OrthoDB" id="158990at2"/>
<evidence type="ECO:0000313" key="6">
    <source>
        <dbReference type="Proteomes" id="UP000001662"/>
    </source>
</evidence>
<organism evidence="5 6">
    <name type="scientific">Lacrimispora saccharolytica (strain ATCC 35040 / DSM 2544 / NRCC 2533 / WM1)</name>
    <name type="common">Clostridium saccharolyticum</name>
    <dbReference type="NCBI Taxonomy" id="610130"/>
    <lineage>
        <taxon>Bacteria</taxon>
        <taxon>Bacillati</taxon>
        <taxon>Bacillota</taxon>
        <taxon>Clostridia</taxon>
        <taxon>Lachnospirales</taxon>
        <taxon>Lachnospiraceae</taxon>
        <taxon>Lacrimispora</taxon>
    </lineage>
</organism>
<keyword evidence="6" id="KW-1185">Reference proteome</keyword>
<dbReference type="GO" id="GO:0003839">
    <property type="term" value="F:gamma-glutamylcyclotransferase activity"/>
    <property type="evidence" value="ECO:0007669"/>
    <property type="project" value="InterPro"/>
</dbReference>
<evidence type="ECO:0000256" key="2">
    <source>
        <dbReference type="PIRSR" id="PIRSR617939-1"/>
    </source>
</evidence>
<dbReference type="Gene3D" id="3.10.490.10">
    <property type="entry name" value="Gamma-glutamyl cyclotransferase-like"/>
    <property type="match status" value="1"/>
</dbReference>
<dbReference type="Proteomes" id="UP000001662">
    <property type="component" value="Chromosome"/>
</dbReference>
<dbReference type="CDD" id="cd06661">
    <property type="entry name" value="GGCT_like"/>
    <property type="match status" value="1"/>
</dbReference>
<gene>
    <name evidence="5" type="ordered locus">Closa_2812</name>
</gene>
<protein>
    <submittedName>
        <fullName evidence="5">AIG2 family protein</fullName>
    </submittedName>
</protein>
<keyword evidence="1" id="KW-0456">Lyase</keyword>
<feature type="active site" description="Proton acceptor" evidence="2">
    <location>
        <position position="79"/>
    </location>
</feature>
<dbReference type="AlphaFoldDB" id="D9R6E4"/>
<proteinExistence type="predicted"/>
<dbReference type="HOGENOM" id="CLU_048475_5_0_9"/>
<dbReference type="InterPro" id="IPR009288">
    <property type="entry name" value="AIG2-like_dom"/>
</dbReference>
<dbReference type="InterPro" id="IPR017939">
    <property type="entry name" value="G-Glutamylcylcotransferase"/>
</dbReference>
<dbReference type="KEGG" id="csh:Closa_2812"/>
<evidence type="ECO:0000256" key="3">
    <source>
        <dbReference type="PIRSR" id="PIRSR617939-2"/>
    </source>
</evidence>
<evidence type="ECO:0000256" key="1">
    <source>
        <dbReference type="ARBA" id="ARBA00023239"/>
    </source>
</evidence>
<dbReference type="SUPFAM" id="SSF110857">
    <property type="entry name" value="Gamma-glutamyl cyclotransferase-like"/>
    <property type="match status" value="1"/>
</dbReference>
<dbReference type="eggNOG" id="COG2105">
    <property type="taxonomic scope" value="Bacteria"/>
</dbReference>
<accession>D9R6E4</accession>
<dbReference type="PANTHER" id="PTHR12935:SF0">
    <property type="entry name" value="GAMMA-GLUTAMYLCYCLOTRANSFERASE"/>
    <property type="match status" value="1"/>
</dbReference>
<dbReference type="InterPro" id="IPR036568">
    <property type="entry name" value="GGCT-like_sf"/>
</dbReference>
<dbReference type="InterPro" id="IPR013024">
    <property type="entry name" value="GGCT-like"/>
</dbReference>
<dbReference type="EMBL" id="CP002109">
    <property type="protein sequence ID" value="ADL05354.1"/>
    <property type="molecule type" value="Genomic_DNA"/>
</dbReference>
<sequence>MQKEKYYIAYGSNLNLPQMKQRCPTAKVVGTAEIEDYELLFRGSKTGAYATIEPCEGSHVPVMIWSVKPKDEMALDRYEGYPRFYDKEAMDIEVDGKIVSAFVYVMTEGLRLGIPSDSYMKTIEEGYETAGFDIEVLETAILRTKEKMESEQQNNFEQETMFGLGWW</sequence>
<dbReference type="Pfam" id="PF06094">
    <property type="entry name" value="GGACT"/>
    <property type="match status" value="1"/>
</dbReference>
<name>D9R6E4_LACSW</name>
<dbReference type="STRING" id="610130.Closa_2812"/>
<reference evidence="5" key="1">
    <citation type="submission" date="2010-07" db="EMBL/GenBank/DDBJ databases">
        <title>Complete sequence of Clostridium saccharolyticum WM1.</title>
        <authorList>
            <consortium name="US DOE Joint Genome Institute"/>
            <person name="Lucas S."/>
            <person name="Copeland A."/>
            <person name="Lapidus A."/>
            <person name="Cheng J.-F."/>
            <person name="Bruce D."/>
            <person name="Goodwin L."/>
            <person name="Pitluck S."/>
            <person name="Chertkov O."/>
            <person name="Detter J.C."/>
            <person name="Han C."/>
            <person name="Tapia R."/>
            <person name="Land M."/>
            <person name="Hauser L."/>
            <person name="Chang Y.-J."/>
            <person name="Jeffries C."/>
            <person name="Kyrpides N."/>
            <person name="Ivanova N."/>
            <person name="Mikhailova N."/>
            <person name="Mouttaki H."/>
            <person name="Lin L."/>
            <person name="Zhou J."/>
            <person name="Hemme C.L."/>
            <person name="Woyke T."/>
        </authorList>
    </citation>
    <scope>NUCLEOTIDE SEQUENCE [LARGE SCALE GENOMIC DNA]</scope>
    <source>
        <strain evidence="5">WM1</strain>
    </source>
</reference>
<feature type="domain" description="Gamma-glutamylcyclotransferase AIG2-like" evidence="4">
    <location>
        <begin position="8"/>
        <end position="119"/>
    </location>
</feature>